<proteinExistence type="predicted"/>
<feature type="domain" description="F-box associated beta-propeller type 3" evidence="1">
    <location>
        <begin position="301"/>
        <end position="466"/>
    </location>
</feature>
<dbReference type="InterPro" id="IPR036047">
    <property type="entry name" value="F-box-like_dom_sf"/>
</dbReference>
<comment type="caution">
    <text evidence="2">The sequence shown here is derived from an EMBL/GenBank/DDBJ whole genome shotgun (WGS) entry which is preliminary data.</text>
</comment>
<protein>
    <recommendedName>
        <fullName evidence="1">F-box associated beta-propeller type 3 domain-containing protein</fullName>
    </recommendedName>
</protein>
<dbReference type="InterPro" id="IPR017451">
    <property type="entry name" value="F-box-assoc_interact_dom"/>
</dbReference>
<dbReference type="InterPro" id="IPR050796">
    <property type="entry name" value="SCF_F-box_component"/>
</dbReference>
<dbReference type="SUPFAM" id="SSF81383">
    <property type="entry name" value="F-box domain"/>
    <property type="match status" value="1"/>
</dbReference>
<name>A0A9J5YAM8_SOLCO</name>
<evidence type="ECO:0000259" key="1">
    <source>
        <dbReference type="Pfam" id="PF08268"/>
    </source>
</evidence>
<reference evidence="2 3" key="1">
    <citation type="submission" date="2020-09" db="EMBL/GenBank/DDBJ databases">
        <title>De no assembly of potato wild relative species, Solanum commersonii.</title>
        <authorList>
            <person name="Cho K."/>
        </authorList>
    </citation>
    <scope>NUCLEOTIDE SEQUENCE [LARGE SCALE GENOMIC DNA]</scope>
    <source>
        <strain evidence="2">LZ3.2</strain>
        <tissue evidence="2">Leaf</tissue>
    </source>
</reference>
<dbReference type="OrthoDB" id="1299540at2759"/>
<dbReference type="EMBL" id="JACXVP010000007">
    <property type="protein sequence ID" value="KAG5597771.1"/>
    <property type="molecule type" value="Genomic_DNA"/>
</dbReference>
<evidence type="ECO:0000313" key="2">
    <source>
        <dbReference type="EMBL" id="KAG5597771.1"/>
    </source>
</evidence>
<dbReference type="NCBIfam" id="TIGR01640">
    <property type="entry name" value="F_box_assoc_1"/>
    <property type="match status" value="2"/>
</dbReference>
<feature type="domain" description="F-box associated beta-propeller type 3" evidence="1">
    <location>
        <begin position="94"/>
        <end position="228"/>
    </location>
</feature>
<accession>A0A9J5YAM8</accession>
<dbReference type="PANTHER" id="PTHR31672:SF13">
    <property type="entry name" value="F-BOX PROTEIN CPR30-LIKE"/>
    <property type="match status" value="1"/>
</dbReference>
<sequence>MSFNIFSQNHHITMLPGKDLNGENSEGKKENSESDGQTILVCFDLIIEILLRLPVKSLLRCRSILKTWLALICSPKLIKSHMILSANKNDYTNHRHILRTGHPENPKDCSLKYSLVKGSVNGLICLLNDSKELFLWNPTIRKFNKLPDFKTKVGDVVHFLYGFRYDEIHDDYKVVRICTNIGRQSDFQEVNIYSLKNDSWWRTGYPHNETRLISSGKFVNGKLHWATSVGFGYQRVGASHLLIWLMRNGERWNNPFMEKGMYVSKSWHALISSPRFIKYHLNLSANYNKYFTNHNVILSIAQPKFNLEDCFVMEETDLDYHMKNSGISFVIEGFINGLVCSVNKANEIFLWNPTIRKYKKLPNFRTQLKNEGYCTYTFEYDEIHDDYKVMCIFSIVGCPPHFQEVNIYSLKNDSWQIIHCSLNVIRLMGSGKFVNGKFYWTASVNIISGWSITSFNLINEKWRKVERP</sequence>
<dbReference type="AlphaFoldDB" id="A0A9J5YAM8"/>
<dbReference type="InterPro" id="IPR013187">
    <property type="entry name" value="F-box-assoc_dom_typ3"/>
</dbReference>
<evidence type="ECO:0000313" key="3">
    <source>
        <dbReference type="Proteomes" id="UP000824120"/>
    </source>
</evidence>
<organism evidence="2 3">
    <name type="scientific">Solanum commersonii</name>
    <name type="common">Commerson's wild potato</name>
    <name type="synonym">Commerson's nightshade</name>
    <dbReference type="NCBI Taxonomy" id="4109"/>
    <lineage>
        <taxon>Eukaryota</taxon>
        <taxon>Viridiplantae</taxon>
        <taxon>Streptophyta</taxon>
        <taxon>Embryophyta</taxon>
        <taxon>Tracheophyta</taxon>
        <taxon>Spermatophyta</taxon>
        <taxon>Magnoliopsida</taxon>
        <taxon>eudicotyledons</taxon>
        <taxon>Gunneridae</taxon>
        <taxon>Pentapetalae</taxon>
        <taxon>asterids</taxon>
        <taxon>lamiids</taxon>
        <taxon>Solanales</taxon>
        <taxon>Solanaceae</taxon>
        <taxon>Solanoideae</taxon>
        <taxon>Solaneae</taxon>
        <taxon>Solanum</taxon>
    </lineage>
</organism>
<dbReference type="Proteomes" id="UP000824120">
    <property type="component" value="Chromosome 7"/>
</dbReference>
<dbReference type="PANTHER" id="PTHR31672">
    <property type="entry name" value="BNACNNG10540D PROTEIN"/>
    <property type="match status" value="1"/>
</dbReference>
<dbReference type="Pfam" id="PF08268">
    <property type="entry name" value="FBA_3"/>
    <property type="match status" value="2"/>
</dbReference>
<gene>
    <name evidence="2" type="ORF">H5410_039003</name>
</gene>
<keyword evidence="3" id="KW-1185">Reference proteome</keyword>